<evidence type="ECO:0000313" key="1">
    <source>
        <dbReference type="EMBL" id="CAA9430606.1"/>
    </source>
</evidence>
<gene>
    <name evidence="1" type="ORF">AVDCRST_MAG78-1660</name>
</gene>
<reference evidence="1" key="1">
    <citation type="submission" date="2020-02" db="EMBL/GenBank/DDBJ databases">
        <authorList>
            <person name="Meier V. D."/>
        </authorList>
    </citation>
    <scope>NUCLEOTIDE SEQUENCE</scope>
    <source>
        <strain evidence="1">AVDCRST_MAG78</strain>
    </source>
</reference>
<dbReference type="AlphaFoldDB" id="A0A6J4Q1T3"/>
<sequence length="85" mass="9981">MQREPLSPELDTLWRRLWDIWQSNAEEDVVLDPAKLEEIEAEIPALEGRVKTALAYLQRAYYIQYRSGVGDEGIEPILYDVYEPR</sequence>
<name>A0A6J4Q1T3_9ACTN</name>
<accession>A0A6J4Q1T3</accession>
<proteinExistence type="predicted"/>
<organism evidence="1">
    <name type="scientific">uncultured Rubrobacteraceae bacterium</name>
    <dbReference type="NCBI Taxonomy" id="349277"/>
    <lineage>
        <taxon>Bacteria</taxon>
        <taxon>Bacillati</taxon>
        <taxon>Actinomycetota</taxon>
        <taxon>Rubrobacteria</taxon>
        <taxon>Rubrobacterales</taxon>
        <taxon>Rubrobacteraceae</taxon>
        <taxon>environmental samples</taxon>
    </lineage>
</organism>
<protein>
    <submittedName>
        <fullName evidence="1">Uncharacterized protein</fullName>
    </submittedName>
</protein>
<dbReference type="EMBL" id="CADCVB010000112">
    <property type="protein sequence ID" value="CAA9430606.1"/>
    <property type="molecule type" value="Genomic_DNA"/>
</dbReference>